<comment type="caution">
    <text evidence="1">The sequence shown here is derived from an EMBL/GenBank/DDBJ whole genome shotgun (WGS) entry which is preliminary data.</text>
</comment>
<dbReference type="EMBL" id="AQHR01000123">
    <property type="protein sequence ID" value="EON74769.1"/>
    <property type="molecule type" value="Genomic_DNA"/>
</dbReference>
<dbReference type="Proteomes" id="UP000013909">
    <property type="component" value="Unassembled WGS sequence"/>
</dbReference>
<accession>R7ZL60</accession>
<sequence length="43" mass="4478">MEGLLPPREAGAVDRVPGDTVLRFAGGAELRLLIDGFDLGLLG</sequence>
<keyword evidence="2" id="KW-1185">Reference proteome</keyword>
<reference evidence="1 2" key="1">
    <citation type="submission" date="2013-02" db="EMBL/GenBank/DDBJ databases">
        <title>A novel strain isolated from Lonar lake, Maharashtra, India.</title>
        <authorList>
            <person name="Singh A."/>
        </authorList>
    </citation>
    <scope>NUCLEOTIDE SEQUENCE [LARGE SCALE GENOMIC DNA]</scope>
    <source>
        <strain evidence="1 2">AK24</strain>
    </source>
</reference>
<evidence type="ECO:0000313" key="2">
    <source>
        <dbReference type="Proteomes" id="UP000013909"/>
    </source>
</evidence>
<proteinExistence type="predicted"/>
<evidence type="ECO:0000313" key="1">
    <source>
        <dbReference type="EMBL" id="EON74769.1"/>
    </source>
</evidence>
<gene>
    <name evidence="1" type="ORF">ADIS_4788</name>
</gene>
<protein>
    <submittedName>
        <fullName evidence="1">Uncharacterized protein</fullName>
    </submittedName>
</protein>
<name>R7ZL60_9BACT</name>
<organism evidence="1 2">
    <name type="scientific">Lunatimonas lonarensis</name>
    <dbReference type="NCBI Taxonomy" id="1232681"/>
    <lineage>
        <taxon>Bacteria</taxon>
        <taxon>Pseudomonadati</taxon>
        <taxon>Bacteroidota</taxon>
        <taxon>Cytophagia</taxon>
        <taxon>Cytophagales</taxon>
        <taxon>Cyclobacteriaceae</taxon>
    </lineage>
</organism>
<dbReference type="AlphaFoldDB" id="R7ZL60"/>